<accession>A0A343JET8</accession>
<reference evidence="2 3" key="1">
    <citation type="submission" date="2016-08" db="EMBL/GenBank/DDBJ databases">
        <title>Complete Genome Sequence Of The Indigo Reducing Clostridium isatidis DSM15098.</title>
        <authorList>
            <person name="Little G.T."/>
            <person name="Minton N.P."/>
        </authorList>
    </citation>
    <scope>NUCLEOTIDE SEQUENCE [LARGE SCALE GENOMIC DNA]</scope>
    <source>
        <strain evidence="2 3">DSM 15098</strain>
    </source>
</reference>
<gene>
    <name evidence="2" type="ORF">BEN51_11320</name>
</gene>
<evidence type="ECO:0000313" key="2">
    <source>
        <dbReference type="EMBL" id="ASW44046.1"/>
    </source>
</evidence>
<keyword evidence="1" id="KW-1133">Transmembrane helix</keyword>
<dbReference type="OrthoDB" id="1931602at2"/>
<dbReference type="KEGG" id="cia:BEN51_11320"/>
<keyword evidence="1" id="KW-0812">Transmembrane</keyword>
<feature type="transmembrane region" description="Helical" evidence="1">
    <location>
        <begin position="6"/>
        <end position="25"/>
    </location>
</feature>
<proteinExistence type="predicted"/>
<dbReference type="EMBL" id="CP016786">
    <property type="protein sequence ID" value="ASW44046.1"/>
    <property type="molecule type" value="Genomic_DNA"/>
</dbReference>
<dbReference type="Proteomes" id="UP000264883">
    <property type="component" value="Chromosome"/>
</dbReference>
<protein>
    <submittedName>
        <fullName evidence="2">Uncharacterized protein</fullName>
    </submittedName>
</protein>
<evidence type="ECO:0000313" key="3">
    <source>
        <dbReference type="Proteomes" id="UP000264883"/>
    </source>
</evidence>
<dbReference type="RefSeq" id="WP_119866171.1">
    <property type="nucleotide sequence ID" value="NZ_CP016786.1"/>
</dbReference>
<organism evidence="2 3">
    <name type="scientific">Clostridium isatidis</name>
    <dbReference type="NCBI Taxonomy" id="182773"/>
    <lineage>
        <taxon>Bacteria</taxon>
        <taxon>Bacillati</taxon>
        <taxon>Bacillota</taxon>
        <taxon>Clostridia</taxon>
        <taxon>Eubacteriales</taxon>
        <taxon>Clostridiaceae</taxon>
        <taxon>Clostridium</taxon>
    </lineage>
</organism>
<keyword evidence="1" id="KW-0472">Membrane</keyword>
<keyword evidence="3" id="KW-1185">Reference proteome</keyword>
<dbReference type="AlphaFoldDB" id="A0A343JET8"/>
<evidence type="ECO:0000256" key="1">
    <source>
        <dbReference type="SAM" id="Phobius"/>
    </source>
</evidence>
<name>A0A343JET8_9CLOT</name>
<sequence>MKKVIIYSLTVIISAAIPIYFLLIWEPLKSIDAISDNIIVTEYEHLNNNYEENNMYIIDNLNPREGTFSKISNLSQEKRDKLNVLIKNLSIVDIIKINNYFADINNIENITKGFGLLEKRMSKENYQEFKDILGDYIKLEEIQNNI</sequence>